<protein>
    <recommendedName>
        <fullName evidence="3">Lipoprotein</fullName>
    </recommendedName>
</protein>
<sequence length="363" mass="41990">MRIIFLSLILVSIGCSNEKVVRETTENNQSLVFSDTIEIRNQSIALSALNPKLYGDSLLFTIDGAYQDLFMYNLKTAQLSIWDNDYVRGTRLPNVSIHDYIFHKGYVYLFYKSIYKIYQFTIHGEFIQKITIEQPNEGSNAEGREFFEITEDGDFVINQEVDGYKSLQYLFQNTKTIGVYQNTGKAIKSFGDFPESYYSGGIVLSKFYNYLLDQKNVFTLNSVGAPRIRQYDLTGSLQNSYRFELNDFNEQIYYFENSPFDSKINDQITQIGKDVVKQDSLIYFSYQRYDNEIPPKGYETLEFKLGVLDLAKKSLNTFKIGGNNLVGTTKRMIPQIYDGKIYFLLSPNDTEKEQLILVEAEIQ</sequence>
<dbReference type="Proteomes" id="UP000008720">
    <property type="component" value="Chromosome"/>
</dbReference>
<accession>E4TU77</accession>
<gene>
    <name evidence="1" type="ordered locus">Ftrac_1008</name>
</gene>
<dbReference type="RefSeq" id="WP_013453156.1">
    <property type="nucleotide sequence ID" value="NC_014759.1"/>
</dbReference>
<dbReference type="OrthoDB" id="9766564at2"/>
<keyword evidence="2" id="KW-1185">Reference proteome</keyword>
<name>E4TU77_MARTH</name>
<dbReference type="AlphaFoldDB" id="E4TU77"/>
<reference evidence="1 2" key="1">
    <citation type="journal article" date="2011" name="Stand. Genomic Sci.">
        <title>Complete genome sequence of Marivirga tractuosa type strain (H-43).</title>
        <authorList>
            <person name="Pagani I."/>
            <person name="Chertkov O."/>
            <person name="Lapidus A."/>
            <person name="Lucas S."/>
            <person name="Del Rio T.G."/>
            <person name="Tice H."/>
            <person name="Copeland A."/>
            <person name="Cheng J.F."/>
            <person name="Nolan M."/>
            <person name="Saunders E."/>
            <person name="Pitluck S."/>
            <person name="Held B."/>
            <person name="Goodwin L."/>
            <person name="Liolios K."/>
            <person name="Ovchinikova G."/>
            <person name="Ivanova N."/>
            <person name="Mavromatis K."/>
            <person name="Pati A."/>
            <person name="Chen A."/>
            <person name="Palaniappan K."/>
            <person name="Land M."/>
            <person name="Hauser L."/>
            <person name="Jeffries C.D."/>
            <person name="Detter J.C."/>
            <person name="Han C."/>
            <person name="Tapia R."/>
            <person name="Ngatchou-Djao O.D."/>
            <person name="Rohde M."/>
            <person name="Goker M."/>
            <person name="Spring S."/>
            <person name="Sikorski J."/>
            <person name="Woyke T."/>
            <person name="Bristow J."/>
            <person name="Eisen J.A."/>
            <person name="Markowitz V."/>
            <person name="Hugenholtz P."/>
            <person name="Klenk H.P."/>
            <person name="Kyrpides N.C."/>
        </authorList>
    </citation>
    <scope>NUCLEOTIDE SEQUENCE [LARGE SCALE GENOMIC DNA]</scope>
    <source>
        <strain evidence="2">ATCC 23168 / DSM 4126 / NBRC 15989 / NCIMB 1408 / VKM B-1430 / H-43</strain>
    </source>
</reference>
<evidence type="ECO:0008006" key="3">
    <source>
        <dbReference type="Google" id="ProtNLM"/>
    </source>
</evidence>
<evidence type="ECO:0000313" key="2">
    <source>
        <dbReference type="Proteomes" id="UP000008720"/>
    </source>
</evidence>
<dbReference type="eggNOG" id="ENOG50343IA">
    <property type="taxonomic scope" value="Bacteria"/>
</dbReference>
<evidence type="ECO:0000313" key="1">
    <source>
        <dbReference type="EMBL" id="ADR21005.1"/>
    </source>
</evidence>
<proteinExistence type="predicted"/>
<dbReference type="HOGENOM" id="CLU_768735_0_0_10"/>
<dbReference type="PROSITE" id="PS51257">
    <property type="entry name" value="PROKAR_LIPOPROTEIN"/>
    <property type="match status" value="1"/>
</dbReference>
<dbReference type="KEGG" id="mtt:Ftrac_1008"/>
<dbReference type="EMBL" id="CP002349">
    <property type="protein sequence ID" value="ADR21005.1"/>
    <property type="molecule type" value="Genomic_DNA"/>
</dbReference>
<organism evidence="1 2">
    <name type="scientific">Marivirga tractuosa (strain ATCC 23168 / DSM 4126 / NBRC 15989 / NCIMB 1408 / VKM B-1430 / H-43)</name>
    <name type="common">Microscilla tractuosa</name>
    <name type="synonym">Flexibacter tractuosus</name>
    <dbReference type="NCBI Taxonomy" id="643867"/>
    <lineage>
        <taxon>Bacteria</taxon>
        <taxon>Pseudomonadati</taxon>
        <taxon>Bacteroidota</taxon>
        <taxon>Cytophagia</taxon>
        <taxon>Cytophagales</taxon>
        <taxon>Marivirgaceae</taxon>
        <taxon>Marivirga</taxon>
    </lineage>
</organism>